<evidence type="ECO:0000256" key="1">
    <source>
        <dbReference type="ARBA" id="ARBA00007789"/>
    </source>
</evidence>
<name>A0A382JQ58_9ZZZZ</name>
<accession>A0A382JQ58</accession>
<dbReference type="GO" id="GO:0005829">
    <property type="term" value="C:cytosol"/>
    <property type="evidence" value="ECO:0007669"/>
    <property type="project" value="TreeGrafter"/>
</dbReference>
<organism evidence="3">
    <name type="scientific">marine metagenome</name>
    <dbReference type="NCBI Taxonomy" id="408172"/>
    <lineage>
        <taxon>unclassified sequences</taxon>
        <taxon>metagenomes</taxon>
        <taxon>ecological metagenomes</taxon>
    </lineage>
</organism>
<evidence type="ECO:0000259" key="2">
    <source>
        <dbReference type="Pfam" id="PF00296"/>
    </source>
</evidence>
<dbReference type="GO" id="GO:0016705">
    <property type="term" value="F:oxidoreductase activity, acting on paired donors, with incorporation or reduction of molecular oxygen"/>
    <property type="evidence" value="ECO:0007669"/>
    <property type="project" value="InterPro"/>
</dbReference>
<protein>
    <recommendedName>
        <fullName evidence="2">Luciferase-like domain-containing protein</fullName>
    </recommendedName>
</protein>
<dbReference type="FunFam" id="3.20.20.30:FF:000002">
    <property type="entry name" value="LLM class flavin-dependent oxidoreductase"/>
    <property type="match status" value="1"/>
</dbReference>
<feature type="non-terminal residue" evidence="3">
    <location>
        <position position="286"/>
    </location>
</feature>
<dbReference type="InterPro" id="IPR036661">
    <property type="entry name" value="Luciferase-like_sf"/>
</dbReference>
<dbReference type="CDD" id="cd00347">
    <property type="entry name" value="Flavin_utilizing_monoxygenases"/>
    <property type="match status" value="2"/>
</dbReference>
<gene>
    <name evidence="3" type="ORF">METZ01_LOCUS267478</name>
</gene>
<dbReference type="InterPro" id="IPR050766">
    <property type="entry name" value="Bact_Lucif_Oxidored"/>
</dbReference>
<dbReference type="InterPro" id="IPR011251">
    <property type="entry name" value="Luciferase-like_dom"/>
</dbReference>
<dbReference type="EMBL" id="UINC01075944">
    <property type="protein sequence ID" value="SVC14624.1"/>
    <property type="molecule type" value="Genomic_DNA"/>
</dbReference>
<comment type="similarity">
    <text evidence="1">To bacterial alkanal monooxygenase alpha and beta chains.</text>
</comment>
<dbReference type="PANTHER" id="PTHR30137:SF6">
    <property type="entry name" value="LUCIFERASE-LIKE MONOOXYGENASE"/>
    <property type="match status" value="1"/>
</dbReference>
<dbReference type="Pfam" id="PF00296">
    <property type="entry name" value="Bac_luciferase"/>
    <property type="match status" value="1"/>
</dbReference>
<dbReference type="InterPro" id="IPR019949">
    <property type="entry name" value="CmoO-like"/>
</dbReference>
<reference evidence="3" key="1">
    <citation type="submission" date="2018-05" db="EMBL/GenBank/DDBJ databases">
        <authorList>
            <person name="Lanie J.A."/>
            <person name="Ng W.-L."/>
            <person name="Kazmierczak K.M."/>
            <person name="Andrzejewski T.M."/>
            <person name="Davidsen T.M."/>
            <person name="Wayne K.J."/>
            <person name="Tettelin H."/>
            <person name="Glass J.I."/>
            <person name="Rusch D."/>
            <person name="Podicherti R."/>
            <person name="Tsui H.-C.T."/>
            <person name="Winkler M.E."/>
        </authorList>
    </citation>
    <scope>NUCLEOTIDE SEQUENCE</scope>
</reference>
<dbReference type="PANTHER" id="PTHR30137">
    <property type="entry name" value="LUCIFERASE-LIKE MONOOXYGENASE"/>
    <property type="match status" value="1"/>
</dbReference>
<feature type="domain" description="Luciferase-like" evidence="2">
    <location>
        <begin position="3"/>
        <end position="243"/>
    </location>
</feature>
<dbReference type="NCBIfam" id="TIGR03558">
    <property type="entry name" value="oxido_grp_1"/>
    <property type="match status" value="1"/>
</dbReference>
<dbReference type="SUPFAM" id="SSF51679">
    <property type="entry name" value="Bacterial luciferase-like"/>
    <property type="match status" value="1"/>
</dbReference>
<evidence type="ECO:0000313" key="3">
    <source>
        <dbReference type="EMBL" id="SVC14624.1"/>
    </source>
</evidence>
<sequence>MIPFSILDLAPIRQGGDAAQAFVHMRARAQHADRLGYHRYWLAEHHNMSGIGCSATSVLVGHVAGATKRIRVGSGGVMLPNHAPLIIAEQFGTLESLYPGRIDLGLGRAPGTDPRTAYALRRDRLGDDHDFPRDVTELQAYLRAAEPGQPVRAVPGAGLEVPIWLLGSSLFSAQLAAMLGLPYAFASHFAPDYLLEALAQYRGGFRPSPQLREPYAMVGVNVVAADTDEEARQLFTSTQVASVDMLRGLREPMGPPIDDIEMYWTTQEKHTVVHKLHYSFVGAVET</sequence>
<proteinExistence type="predicted"/>
<dbReference type="Gene3D" id="3.20.20.30">
    <property type="entry name" value="Luciferase-like domain"/>
    <property type="match status" value="1"/>
</dbReference>
<dbReference type="AlphaFoldDB" id="A0A382JQ58"/>